<evidence type="ECO:0000256" key="1">
    <source>
        <dbReference type="SAM" id="MobiDB-lite"/>
    </source>
</evidence>
<feature type="region of interest" description="Disordered" evidence="1">
    <location>
        <begin position="43"/>
        <end position="67"/>
    </location>
</feature>
<feature type="compositionally biased region" description="Basic and acidic residues" evidence="1">
    <location>
        <begin position="43"/>
        <end position="57"/>
    </location>
</feature>
<name>A0A7R9J582_TIMCA</name>
<dbReference type="AlphaFoldDB" id="A0A7R9J582"/>
<gene>
    <name evidence="2" type="ORF">TCMB3V08_LOCUS5431</name>
</gene>
<reference evidence="2" key="1">
    <citation type="submission" date="2020-11" db="EMBL/GenBank/DDBJ databases">
        <authorList>
            <person name="Tran Van P."/>
        </authorList>
    </citation>
    <scope>NUCLEOTIDE SEQUENCE</scope>
</reference>
<sequence>MRLYPGACQPEVSETWPLWEHGAHLDSIISGLEWTSDDEVRKKNSVSEHAREQRSLKAGEITQQESQNMSAASMKLQTETFSAEKKAMAAQQQRQTVTSTGIFNQEKHMAASSQSNFTITAKGVCTKSSLISSQLLVQCASTWPIRKRRGQCMFATETDGNTDEPAHTVSLSHYSQD</sequence>
<protein>
    <submittedName>
        <fullName evidence="2">(California timema) hypothetical protein</fullName>
    </submittedName>
</protein>
<proteinExistence type="predicted"/>
<evidence type="ECO:0000313" key="2">
    <source>
        <dbReference type="EMBL" id="CAD7572787.1"/>
    </source>
</evidence>
<dbReference type="EMBL" id="OE181222">
    <property type="protein sequence ID" value="CAD7572787.1"/>
    <property type="molecule type" value="Genomic_DNA"/>
</dbReference>
<accession>A0A7R9J582</accession>
<organism evidence="2">
    <name type="scientific">Timema californicum</name>
    <name type="common">California timema</name>
    <name type="synonym">Walking stick</name>
    <dbReference type="NCBI Taxonomy" id="61474"/>
    <lineage>
        <taxon>Eukaryota</taxon>
        <taxon>Metazoa</taxon>
        <taxon>Ecdysozoa</taxon>
        <taxon>Arthropoda</taxon>
        <taxon>Hexapoda</taxon>
        <taxon>Insecta</taxon>
        <taxon>Pterygota</taxon>
        <taxon>Neoptera</taxon>
        <taxon>Polyneoptera</taxon>
        <taxon>Phasmatodea</taxon>
        <taxon>Timematodea</taxon>
        <taxon>Timematoidea</taxon>
        <taxon>Timematidae</taxon>
        <taxon>Timema</taxon>
    </lineage>
</organism>
<feature type="region of interest" description="Disordered" evidence="1">
    <location>
        <begin position="156"/>
        <end position="177"/>
    </location>
</feature>